<evidence type="ECO:0008006" key="11">
    <source>
        <dbReference type="Google" id="ProtNLM"/>
    </source>
</evidence>
<organism evidence="9 10">
    <name type="scientific">Candidatus Buchananbacteria bacterium CG10_big_fil_rev_8_21_14_0_10_42_9</name>
    <dbReference type="NCBI Taxonomy" id="1974526"/>
    <lineage>
        <taxon>Bacteria</taxon>
        <taxon>Candidatus Buchananiibacteriota</taxon>
    </lineage>
</organism>
<proteinExistence type="predicted"/>
<keyword evidence="4 6" id="KW-1133">Transmembrane helix</keyword>
<feature type="transmembrane region" description="Helical" evidence="6">
    <location>
        <begin position="183"/>
        <end position="207"/>
    </location>
</feature>
<dbReference type="InterPro" id="IPR052159">
    <property type="entry name" value="Competence_DNA_uptake"/>
</dbReference>
<dbReference type="Pfam" id="PF03772">
    <property type="entry name" value="Competence"/>
    <property type="match status" value="1"/>
</dbReference>
<reference evidence="10" key="1">
    <citation type="submission" date="2017-09" db="EMBL/GenBank/DDBJ databases">
        <title>Depth-based differentiation of microbial function through sediment-hosted aquifers and enrichment of novel symbionts in the deep terrestrial subsurface.</title>
        <authorList>
            <person name="Probst A.J."/>
            <person name="Ladd B."/>
            <person name="Jarett J.K."/>
            <person name="Geller-Mcgrath D.E."/>
            <person name="Sieber C.M.K."/>
            <person name="Emerson J.B."/>
            <person name="Anantharaman K."/>
            <person name="Thomas B.C."/>
            <person name="Malmstrom R."/>
            <person name="Stieglmeier M."/>
            <person name="Klingl A."/>
            <person name="Woyke T."/>
            <person name="Ryan C.M."/>
            <person name="Banfield J.F."/>
        </authorList>
    </citation>
    <scope>NUCLEOTIDE SEQUENCE [LARGE SCALE GENOMIC DNA]</scope>
</reference>
<dbReference type="PANTHER" id="PTHR30619">
    <property type="entry name" value="DNA INTERNALIZATION/COMPETENCE PROTEIN COMEC/REC2"/>
    <property type="match status" value="1"/>
</dbReference>
<keyword evidence="5 6" id="KW-0472">Membrane</keyword>
<accession>A0A2H0W1Z8</accession>
<feature type="domain" description="ComEC/Rec2-related protein" evidence="7">
    <location>
        <begin position="167"/>
        <end position="403"/>
    </location>
</feature>
<dbReference type="InterPro" id="IPR004477">
    <property type="entry name" value="ComEC_N"/>
</dbReference>
<evidence type="ECO:0000256" key="2">
    <source>
        <dbReference type="ARBA" id="ARBA00022475"/>
    </source>
</evidence>
<dbReference type="Proteomes" id="UP000230935">
    <property type="component" value="Unassembled WGS sequence"/>
</dbReference>
<evidence type="ECO:0000256" key="4">
    <source>
        <dbReference type="ARBA" id="ARBA00022989"/>
    </source>
</evidence>
<evidence type="ECO:0000313" key="9">
    <source>
        <dbReference type="EMBL" id="PIS05383.1"/>
    </source>
</evidence>
<feature type="transmembrane region" description="Helical" evidence="6">
    <location>
        <begin position="379"/>
        <end position="401"/>
    </location>
</feature>
<gene>
    <name evidence="9" type="ORF">COT81_01215</name>
</gene>
<evidence type="ECO:0000256" key="3">
    <source>
        <dbReference type="ARBA" id="ARBA00022692"/>
    </source>
</evidence>
<feature type="transmembrane region" description="Helical" evidence="6">
    <location>
        <begin position="316"/>
        <end position="339"/>
    </location>
</feature>
<feature type="transmembrane region" description="Helical" evidence="6">
    <location>
        <begin position="219"/>
        <end position="241"/>
    </location>
</feature>
<dbReference type="GO" id="GO:0005886">
    <property type="term" value="C:plasma membrane"/>
    <property type="evidence" value="ECO:0007669"/>
    <property type="project" value="UniProtKB-SubCell"/>
</dbReference>
<name>A0A2H0W1Z8_9BACT</name>
<feature type="domain" description="DUF4131" evidence="8">
    <location>
        <begin position="3"/>
        <end position="119"/>
    </location>
</feature>
<evidence type="ECO:0000259" key="8">
    <source>
        <dbReference type="Pfam" id="PF13567"/>
    </source>
</evidence>
<sequence>MTLILLFALLFGVWRYQVLVPKTMPQDIWFYNGQEVTLQGIVSKEPDIRINNVKYSVKTSQLKQGSSVKEISGNVLVTTQLYPRYDYGDRLEIKCKLQQPEPFEGFSYDRYSARHNIYSLCFYPVVNLIENNQGNKTLAFILLIKQKLQLLINRNLPEPQASILSALILGSRKGIPDYLFDKFAITGTAHLIAISGMHIAIIISLLASAFYEQIGRKRAFWLITGLLIIYNIVIGFPASAVRASIMGWLILLAQYVGRLNRSAHALLLVASAMIWLNPKIILDDVGFQLSFLAVLGIIKVSPWLERRWVNLPDKFGVKTLTILNLSAQAFSWPILFWNFGRVSLIGPVVNLLVLPVLPFLMIFSFVSLVLTWIHQIFIWPSYFLLTYLIKVIEIFASLPFITLSL</sequence>
<feature type="transmembrane region" description="Helical" evidence="6">
    <location>
        <begin position="285"/>
        <end position="304"/>
    </location>
</feature>
<dbReference type="EMBL" id="PEZZ01000007">
    <property type="protein sequence ID" value="PIS05383.1"/>
    <property type="molecule type" value="Genomic_DNA"/>
</dbReference>
<comment type="caution">
    <text evidence="9">The sequence shown here is derived from an EMBL/GenBank/DDBJ whole genome shotgun (WGS) entry which is preliminary data.</text>
</comment>
<dbReference type="PANTHER" id="PTHR30619:SF7">
    <property type="entry name" value="BETA-LACTAMASE DOMAIN PROTEIN"/>
    <property type="match status" value="1"/>
</dbReference>
<dbReference type="Pfam" id="PF13567">
    <property type="entry name" value="DUF4131"/>
    <property type="match status" value="1"/>
</dbReference>
<dbReference type="AlphaFoldDB" id="A0A2H0W1Z8"/>
<dbReference type="InterPro" id="IPR025405">
    <property type="entry name" value="DUF4131"/>
</dbReference>
<protein>
    <recommendedName>
        <fullName evidence="11">ComEC/Rec2-related protein domain-containing protein</fullName>
    </recommendedName>
</protein>
<keyword evidence="3 6" id="KW-0812">Transmembrane</keyword>
<evidence type="ECO:0000313" key="10">
    <source>
        <dbReference type="Proteomes" id="UP000230935"/>
    </source>
</evidence>
<keyword evidence="2" id="KW-1003">Cell membrane</keyword>
<feature type="transmembrane region" description="Helical" evidence="6">
    <location>
        <begin position="351"/>
        <end position="373"/>
    </location>
</feature>
<evidence type="ECO:0000256" key="6">
    <source>
        <dbReference type="SAM" id="Phobius"/>
    </source>
</evidence>
<comment type="subcellular location">
    <subcellularLocation>
        <location evidence="1">Cell membrane</location>
        <topology evidence="1">Multi-pass membrane protein</topology>
    </subcellularLocation>
</comment>
<evidence type="ECO:0000256" key="5">
    <source>
        <dbReference type="ARBA" id="ARBA00023136"/>
    </source>
</evidence>
<evidence type="ECO:0000259" key="7">
    <source>
        <dbReference type="Pfam" id="PF03772"/>
    </source>
</evidence>
<dbReference type="NCBIfam" id="TIGR00360">
    <property type="entry name" value="ComEC_N-term"/>
    <property type="match status" value="1"/>
</dbReference>
<evidence type="ECO:0000256" key="1">
    <source>
        <dbReference type="ARBA" id="ARBA00004651"/>
    </source>
</evidence>